<dbReference type="InterPro" id="IPR041370">
    <property type="entry name" value="Mlase_EEF1AKMT1/ZCCHC4"/>
</dbReference>
<sequence length="193" mass="22295">MDGAKTFLEGTAERADLNQYWFSQPTLSTFVEEICDANGPAALVSSPSVYFSLPEEHRRKCKVLDFDRQWESDPGFVFYDFHEPENLPEALRGSFAFVLIDPPFITREVWEKYAATARFLACQGARFLCTTIAENAPLMEELLNLHPVLFRPGIPNLVYQYSIYVNYDSSRLHKLNPEIDEDNWQEALQKTMR</sequence>
<evidence type="ECO:0000313" key="6">
    <source>
        <dbReference type="Proteomes" id="UP000604046"/>
    </source>
</evidence>
<dbReference type="EMBL" id="CAJNDS010002402">
    <property type="protein sequence ID" value="CAE7461263.1"/>
    <property type="molecule type" value="Genomic_DNA"/>
</dbReference>
<gene>
    <name evidence="5" type="primary">Eef1akmt1</name>
    <name evidence="5" type="ORF">SNAT2548_LOCUS25640</name>
</gene>
<name>A0A812RZH7_9DINO</name>
<keyword evidence="2" id="KW-0963">Cytoplasm</keyword>
<dbReference type="Pfam" id="PF10237">
    <property type="entry name" value="N6-adenineMlase"/>
    <property type="match status" value="1"/>
</dbReference>
<dbReference type="GO" id="GO:0003676">
    <property type="term" value="F:nucleic acid binding"/>
    <property type="evidence" value="ECO:0007669"/>
    <property type="project" value="InterPro"/>
</dbReference>
<dbReference type="OrthoDB" id="206354at2759"/>
<reference evidence="5" key="1">
    <citation type="submission" date="2021-02" db="EMBL/GenBank/DDBJ databases">
        <authorList>
            <person name="Dougan E. K."/>
            <person name="Rhodes N."/>
            <person name="Thang M."/>
            <person name="Chan C."/>
        </authorList>
    </citation>
    <scope>NUCLEOTIDE SEQUENCE</scope>
</reference>
<organism evidence="5 6">
    <name type="scientific">Symbiodinium natans</name>
    <dbReference type="NCBI Taxonomy" id="878477"/>
    <lineage>
        <taxon>Eukaryota</taxon>
        <taxon>Sar</taxon>
        <taxon>Alveolata</taxon>
        <taxon>Dinophyceae</taxon>
        <taxon>Suessiales</taxon>
        <taxon>Symbiodiniaceae</taxon>
        <taxon>Symbiodinium</taxon>
    </lineage>
</organism>
<proteinExistence type="predicted"/>
<evidence type="ECO:0000256" key="4">
    <source>
        <dbReference type="ARBA" id="ARBA00022679"/>
    </source>
</evidence>
<dbReference type="InterPro" id="IPR002052">
    <property type="entry name" value="DNA_methylase_N6_adenine_CS"/>
</dbReference>
<dbReference type="GO" id="GO:0005737">
    <property type="term" value="C:cytoplasm"/>
    <property type="evidence" value="ECO:0007669"/>
    <property type="project" value="UniProtKB-SubCell"/>
</dbReference>
<dbReference type="Proteomes" id="UP000604046">
    <property type="component" value="Unassembled WGS sequence"/>
</dbReference>
<dbReference type="GO" id="GO:0016279">
    <property type="term" value="F:protein-lysine N-methyltransferase activity"/>
    <property type="evidence" value="ECO:0007669"/>
    <property type="project" value="InterPro"/>
</dbReference>
<dbReference type="AlphaFoldDB" id="A0A812RZH7"/>
<dbReference type="PROSITE" id="PS00092">
    <property type="entry name" value="N6_MTASE"/>
    <property type="match status" value="1"/>
</dbReference>
<accession>A0A812RZH7</accession>
<evidence type="ECO:0000256" key="3">
    <source>
        <dbReference type="ARBA" id="ARBA00022603"/>
    </source>
</evidence>
<dbReference type="GO" id="GO:0032259">
    <property type="term" value="P:methylation"/>
    <property type="evidence" value="ECO:0007669"/>
    <property type="project" value="UniProtKB-KW"/>
</dbReference>
<evidence type="ECO:0000313" key="5">
    <source>
        <dbReference type="EMBL" id="CAE7461263.1"/>
    </source>
</evidence>
<dbReference type="InterPro" id="IPR019369">
    <property type="entry name" value="Efm5/EEF1AKMT1"/>
</dbReference>
<evidence type="ECO:0000256" key="1">
    <source>
        <dbReference type="ARBA" id="ARBA00004496"/>
    </source>
</evidence>
<evidence type="ECO:0000256" key="2">
    <source>
        <dbReference type="ARBA" id="ARBA00022490"/>
    </source>
</evidence>
<dbReference type="PANTHER" id="PTHR13200:SF1">
    <property type="entry name" value="NUCLEIC ACID BINDING PROTEIN"/>
    <property type="match status" value="1"/>
</dbReference>
<keyword evidence="6" id="KW-1185">Reference proteome</keyword>
<keyword evidence="3" id="KW-0489">Methyltransferase</keyword>
<keyword evidence="4" id="KW-0808">Transferase</keyword>
<comment type="subcellular location">
    <subcellularLocation>
        <location evidence="1">Cytoplasm</location>
    </subcellularLocation>
</comment>
<protein>
    <submittedName>
        <fullName evidence="5">Eef1akmt1 protein</fullName>
    </submittedName>
</protein>
<dbReference type="PANTHER" id="PTHR13200">
    <property type="entry name" value="EEF1A LYSINE METHYLTRANSFERASE 1"/>
    <property type="match status" value="1"/>
</dbReference>
<comment type="caution">
    <text evidence="5">The sequence shown here is derived from an EMBL/GenBank/DDBJ whole genome shotgun (WGS) entry which is preliminary data.</text>
</comment>